<accession>A0ABP5WQB0</accession>
<reference evidence="2" key="1">
    <citation type="journal article" date="2019" name="Int. J. Syst. Evol. Microbiol.">
        <title>The Global Catalogue of Microorganisms (GCM) 10K type strain sequencing project: providing services to taxonomists for standard genome sequencing and annotation.</title>
        <authorList>
            <consortium name="The Broad Institute Genomics Platform"/>
            <consortium name="The Broad Institute Genome Sequencing Center for Infectious Disease"/>
            <person name="Wu L."/>
            <person name="Ma J."/>
        </authorList>
    </citation>
    <scope>NUCLEOTIDE SEQUENCE [LARGE SCALE GENOMIC DNA]</scope>
    <source>
        <strain evidence="2">JCM 3325</strain>
    </source>
</reference>
<keyword evidence="2" id="KW-1185">Reference proteome</keyword>
<dbReference type="Proteomes" id="UP001501231">
    <property type="component" value="Unassembled WGS sequence"/>
</dbReference>
<evidence type="ECO:0000313" key="2">
    <source>
        <dbReference type="Proteomes" id="UP001501231"/>
    </source>
</evidence>
<dbReference type="InterPro" id="IPR007995">
    <property type="entry name" value="DUF742"/>
</dbReference>
<dbReference type="PANTHER" id="PTHR36221:SF1">
    <property type="entry name" value="DUF742 DOMAIN-CONTAINING PROTEIN"/>
    <property type="match status" value="1"/>
</dbReference>
<evidence type="ECO:0000313" key="1">
    <source>
        <dbReference type="EMBL" id="GAA2430786.1"/>
    </source>
</evidence>
<dbReference type="RefSeq" id="WP_344592115.1">
    <property type="nucleotide sequence ID" value="NZ_BAAARW010000020.1"/>
</dbReference>
<name>A0ABP5WQB0_9ACTN</name>
<comment type="caution">
    <text evidence="1">The sequence shown here is derived from an EMBL/GenBank/DDBJ whole genome shotgun (WGS) entry which is preliminary data.</text>
</comment>
<proteinExistence type="predicted"/>
<sequence>MTMSADDEVWLDEEAGPLIRPYTVNEGRTRPSVHLDLLSLVIAIGRPAPDMEPEHLKVLDLCRTPISVAEVAAHIRLPVAVTKVLLADLVDRGAIATRVPDPRPAADHHLLEKLLDGLQRI</sequence>
<dbReference type="EMBL" id="BAAARW010000020">
    <property type="protein sequence ID" value="GAA2430786.1"/>
    <property type="molecule type" value="Genomic_DNA"/>
</dbReference>
<dbReference type="Pfam" id="PF05331">
    <property type="entry name" value="DUF742"/>
    <property type="match status" value="1"/>
</dbReference>
<gene>
    <name evidence="1" type="ORF">GCM10010191_50540</name>
</gene>
<organism evidence="1 2">
    <name type="scientific">Actinomadura vinacea</name>
    <dbReference type="NCBI Taxonomy" id="115336"/>
    <lineage>
        <taxon>Bacteria</taxon>
        <taxon>Bacillati</taxon>
        <taxon>Actinomycetota</taxon>
        <taxon>Actinomycetes</taxon>
        <taxon>Streptosporangiales</taxon>
        <taxon>Thermomonosporaceae</taxon>
        <taxon>Actinomadura</taxon>
    </lineage>
</organism>
<protein>
    <submittedName>
        <fullName evidence="1">DUF742 domain-containing protein</fullName>
    </submittedName>
</protein>
<dbReference type="PANTHER" id="PTHR36221">
    <property type="entry name" value="DUF742 DOMAIN-CONTAINING PROTEIN"/>
    <property type="match status" value="1"/>
</dbReference>